<protein>
    <recommendedName>
        <fullName evidence="4">Cyclin C-terminal domain-containing protein</fullName>
    </recommendedName>
</protein>
<dbReference type="EnsemblMetazoa" id="ACUA004928-RA">
    <property type="protein sequence ID" value="ACUA004928-PA"/>
    <property type="gene ID" value="ACUA004928"/>
</dbReference>
<reference evidence="3" key="1">
    <citation type="submission" date="2013-09" db="EMBL/GenBank/DDBJ databases">
        <title>The Genome Sequence of Anopheles culicifacies species A.</title>
        <authorList>
            <consortium name="The Broad Institute Genomics Platform"/>
            <person name="Neafsey D.E."/>
            <person name="Besansky N."/>
            <person name="Howell P."/>
            <person name="Walton C."/>
            <person name="Young S.K."/>
            <person name="Zeng Q."/>
            <person name="Gargeya S."/>
            <person name="Fitzgerald M."/>
            <person name="Haas B."/>
            <person name="Abouelleil A."/>
            <person name="Allen A.W."/>
            <person name="Alvarado L."/>
            <person name="Arachchi H.M."/>
            <person name="Berlin A.M."/>
            <person name="Chapman S.B."/>
            <person name="Gainer-Dewar J."/>
            <person name="Goldberg J."/>
            <person name="Griggs A."/>
            <person name="Gujja S."/>
            <person name="Hansen M."/>
            <person name="Howarth C."/>
            <person name="Imamovic A."/>
            <person name="Ireland A."/>
            <person name="Larimer J."/>
            <person name="McCowan C."/>
            <person name="Murphy C."/>
            <person name="Pearson M."/>
            <person name="Poon T.W."/>
            <person name="Priest M."/>
            <person name="Roberts A."/>
            <person name="Saif S."/>
            <person name="Shea T."/>
            <person name="Sisk P."/>
            <person name="Sykes S."/>
            <person name="Wortman J."/>
            <person name="Nusbaum C."/>
            <person name="Birren B."/>
        </authorList>
    </citation>
    <scope>NUCLEOTIDE SEQUENCE [LARGE SCALE GENOMIC DNA]</scope>
    <source>
        <strain evidence="3">A-37</strain>
    </source>
</reference>
<evidence type="ECO:0000313" key="2">
    <source>
        <dbReference type="EnsemblMetazoa" id="ACUA004928-PA"/>
    </source>
</evidence>
<dbReference type="Proteomes" id="UP000075883">
    <property type="component" value="Unassembled WGS sequence"/>
</dbReference>
<sequence>MENGKREDHHHTPTTPDATEPCNGLPVKETIFMQVEPSLLAVSCIASATRGLNVSTKLAVGYDLYRLTMHSLDKIDVIVKVIEEIVAREIAEKQIQQQAQLVAAGSSCKEQYQQAPQKLTNATNSTPQKEQPETPTDVQKVRW</sequence>
<feature type="compositionally biased region" description="Polar residues" evidence="1">
    <location>
        <begin position="113"/>
        <end position="137"/>
    </location>
</feature>
<dbReference type="STRING" id="139723.A0A182LYC8"/>
<proteinExistence type="predicted"/>
<feature type="region of interest" description="Disordered" evidence="1">
    <location>
        <begin position="113"/>
        <end position="143"/>
    </location>
</feature>
<keyword evidence="3" id="KW-1185">Reference proteome</keyword>
<name>A0A182LYC8_9DIPT</name>
<dbReference type="Gene3D" id="1.10.472.10">
    <property type="entry name" value="Cyclin-like"/>
    <property type="match status" value="1"/>
</dbReference>
<feature type="region of interest" description="Disordered" evidence="1">
    <location>
        <begin position="1"/>
        <end position="23"/>
    </location>
</feature>
<dbReference type="VEuPathDB" id="VectorBase:ACUA004928"/>
<feature type="compositionally biased region" description="Basic and acidic residues" evidence="1">
    <location>
        <begin position="1"/>
        <end position="11"/>
    </location>
</feature>
<dbReference type="EMBL" id="AXCM01002981">
    <property type="status" value="NOT_ANNOTATED_CDS"/>
    <property type="molecule type" value="Genomic_DNA"/>
</dbReference>
<evidence type="ECO:0000256" key="1">
    <source>
        <dbReference type="SAM" id="MobiDB-lite"/>
    </source>
</evidence>
<evidence type="ECO:0008006" key="4">
    <source>
        <dbReference type="Google" id="ProtNLM"/>
    </source>
</evidence>
<reference evidence="2" key="2">
    <citation type="submission" date="2020-05" db="UniProtKB">
        <authorList>
            <consortium name="EnsemblMetazoa"/>
        </authorList>
    </citation>
    <scope>IDENTIFICATION</scope>
    <source>
        <strain evidence="2">A-37</strain>
    </source>
</reference>
<accession>A0A182LYC8</accession>
<evidence type="ECO:0000313" key="3">
    <source>
        <dbReference type="Proteomes" id="UP000075883"/>
    </source>
</evidence>
<organism evidence="2 3">
    <name type="scientific">Anopheles culicifacies</name>
    <dbReference type="NCBI Taxonomy" id="139723"/>
    <lineage>
        <taxon>Eukaryota</taxon>
        <taxon>Metazoa</taxon>
        <taxon>Ecdysozoa</taxon>
        <taxon>Arthropoda</taxon>
        <taxon>Hexapoda</taxon>
        <taxon>Insecta</taxon>
        <taxon>Pterygota</taxon>
        <taxon>Neoptera</taxon>
        <taxon>Endopterygota</taxon>
        <taxon>Diptera</taxon>
        <taxon>Nematocera</taxon>
        <taxon>Culicoidea</taxon>
        <taxon>Culicidae</taxon>
        <taxon>Anophelinae</taxon>
        <taxon>Anopheles</taxon>
        <taxon>culicifacies species complex</taxon>
    </lineage>
</organism>
<dbReference type="AlphaFoldDB" id="A0A182LYC8"/>